<dbReference type="EMBL" id="LN483072">
    <property type="protein sequence ID" value="CEA09680.1"/>
    <property type="molecule type" value="Genomic_DNA"/>
</dbReference>
<dbReference type="PATRIC" id="fig|1461584.3.peg.3027"/>
<accession>A0A078MTM3</accession>
<dbReference type="AlphaFoldDB" id="A0A078MTM3"/>
<name>A0A078MTM3_9MICC</name>
<keyword evidence="1" id="KW-0812">Transmembrane</keyword>
<feature type="transmembrane region" description="Helical" evidence="1">
    <location>
        <begin position="7"/>
        <end position="28"/>
    </location>
</feature>
<evidence type="ECO:0000313" key="2">
    <source>
        <dbReference type="EMBL" id="CEA09680.1"/>
    </source>
</evidence>
<protein>
    <submittedName>
        <fullName evidence="2">Uncharacterized protein</fullName>
    </submittedName>
</protein>
<reference evidence="2" key="1">
    <citation type="submission" date="2014-07" db="EMBL/GenBank/DDBJ databases">
        <authorList>
            <person name="Urmite Genomes Urmite Genomes"/>
        </authorList>
    </citation>
    <scope>NUCLEOTIDE SEQUENCE</scope>
    <source>
        <strain evidence="2">11W110_air</strain>
    </source>
</reference>
<organism evidence="2">
    <name type="scientific">Arthrobacter saudimassiliensis</name>
    <dbReference type="NCBI Taxonomy" id="1461584"/>
    <lineage>
        <taxon>Bacteria</taxon>
        <taxon>Bacillati</taxon>
        <taxon>Actinomycetota</taxon>
        <taxon>Actinomycetes</taxon>
        <taxon>Micrococcales</taxon>
        <taxon>Micrococcaceae</taxon>
        <taxon>Arthrobacter</taxon>
    </lineage>
</organism>
<sequence length="184" mass="19817">MGETVESVVNIFEILAAVATIGALLYLAKQTKASTASMQHSQELTNIEMQREERALQEAAQVHASQIACWPVIRHSDAGKAWGVEIRNSSNTSVYDLQITRDAGVAASKAKIPKLENRAAVLAPGRYFAGGGQYLEVLSDEHVTHPIVGNGDYAASLTFTDANGQRWVRDKLGSLQQATVVPQG</sequence>
<evidence type="ECO:0000256" key="1">
    <source>
        <dbReference type="SAM" id="Phobius"/>
    </source>
</evidence>
<keyword evidence="1" id="KW-0472">Membrane</keyword>
<proteinExistence type="predicted"/>
<gene>
    <name evidence="2" type="ORF">BN1051_03052</name>
</gene>
<keyword evidence="1" id="KW-1133">Transmembrane helix</keyword>